<name>A0ABM1Y7C7_AEDAL</name>
<organism evidence="2 3">
    <name type="scientific">Aedes albopictus</name>
    <name type="common">Asian tiger mosquito</name>
    <name type="synonym">Stegomyia albopicta</name>
    <dbReference type="NCBI Taxonomy" id="7160"/>
    <lineage>
        <taxon>Eukaryota</taxon>
        <taxon>Metazoa</taxon>
        <taxon>Ecdysozoa</taxon>
        <taxon>Arthropoda</taxon>
        <taxon>Hexapoda</taxon>
        <taxon>Insecta</taxon>
        <taxon>Pterygota</taxon>
        <taxon>Neoptera</taxon>
        <taxon>Endopterygota</taxon>
        <taxon>Diptera</taxon>
        <taxon>Nematocera</taxon>
        <taxon>Culicoidea</taxon>
        <taxon>Culicidae</taxon>
        <taxon>Culicinae</taxon>
        <taxon>Aedini</taxon>
        <taxon>Aedes</taxon>
        <taxon>Stegomyia</taxon>
    </lineage>
</organism>
<protein>
    <submittedName>
        <fullName evidence="2">Uncharacterized protein</fullName>
    </submittedName>
</protein>
<accession>A0ABM1Y7C7</accession>
<proteinExistence type="predicted"/>
<dbReference type="GeneID" id="115266177"/>
<evidence type="ECO:0000313" key="2">
    <source>
        <dbReference type="EnsemblMetazoa" id="AALFPA23_006468.P8412"/>
    </source>
</evidence>
<feature type="region of interest" description="Disordered" evidence="1">
    <location>
        <begin position="1"/>
        <end position="31"/>
    </location>
</feature>
<dbReference type="EnsemblMetazoa" id="AALFPA23_006468.R8412">
    <property type="protein sequence ID" value="AALFPA23_006468.P8412"/>
    <property type="gene ID" value="AALFPA23_006468"/>
</dbReference>
<evidence type="ECO:0000313" key="3">
    <source>
        <dbReference type="Proteomes" id="UP000069940"/>
    </source>
</evidence>
<evidence type="ECO:0000256" key="1">
    <source>
        <dbReference type="SAM" id="MobiDB-lite"/>
    </source>
</evidence>
<reference evidence="3" key="1">
    <citation type="journal article" date="2015" name="Proc. Natl. Acad. Sci. U.S.A.">
        <title>Genome sequence of the Asian Tiger mosquito, Aedes albopictus, reveals insights into its biology, genetics, and evolution.</title>
        <authorList>
            <person name="Chen X.G."/>
            <person name="Jiang X."/>
            <person name="Gu J."/>
            <person name="Xu M."/>
            <person name="Wu Y."/>
            <person name="Deng Y."/>
            <person name="Zhang C."/>
            <person name="Bonizzoni M."/>
            <person name="Dermauw W."/>
            <person name="Vontas J."/>
            <person name="Armbruster P."/>
            <person name="Huang X."/>
            <person name="Yang Y."/>
            <person name="Zhang H."/>
            <person name="He W."/>
            <person name="Peng H."/>
            <person name="Liu Y."/>
            <person name="Wu K."/>
            <person name="Chen J."/>
            <person name="Lirakis M."/>
            <person name="Topalis P."/>
            <person name="Van Leeuwen T."/>
            <person name="Hall A.B."/>
            <person name="Jiang X."/>
            <person name="Thorpe C."/>
            <person name="Mueller R.L."/>
            <person name="Sun C."/>
            <person name="Waterhouse R.M."/>
            <person name="Yan G."/>
            <person name="Tu Z.J."/>
            <person name="Fang X."/>
            <person name="James A.A."/>
        </authorList>
    </citation>
    <scope>NUCLEOTIDE SEQUENCE [LARGE SCALE GENOMIC DNA]</scope>
    <source>
        <strain evidence="3">Foshan</strain>
    </source>
</reference>
<reference evidence="2" key="2">
    <citation type="submission" date="2025-05" db="UniProtKB">
        <authorList>
            <consortium name="EnsemblMetazoa"/>
        </authorList>
    </citation>
    <scope>IDENTIFICATION</scope>
    <source>
        <strain evidence="2">Foshan</strain>
    </source>
</reference>
<feature type="compositionally biased region" description="Basic and acidic residues" evidence="1">
    <location>
        <begin position="9"/>
        <end position="26"/>
    </location>
</feature>
<dbReference type="RefSeq" id="XP_029728006.2">
    <property type="nucleotide sequence ID" value="XM_029872146.2"/>
</dbReference>
<keyword evidence="3" id="KW-1185">Reference proteome</keyword>
<sequence>MPNSNGENDSVRSEEEQDYPEERLIDSDAEECGMELDEDVAVKAESDGVLAESTAPSDEDEPSLFIVSLIVSLRDFKGQTSAGELDTWMICANSVEEFLHSVWEQSKKHLVRHVVTVCDDDGNITYGWNPNKVIDEIDFVNFALFYDKQNRRTVSVDKLTTNILQNWRTKYVVELLLHRYSLTVNSKTVWKKVEKALTEVISKNQGGAATTEYAQELANDLRRRHGHIWKGHDIAWSIWANAIITAPTHQHEALKDEPTPPANCLDLFSMKESEHIRRTRREYRVAHNINDGYQAEVRKFVEAFAELKEAHQHQAVKITVLERHIENLALRSQIGESFISSAESALDVRENEFSAAIGSRVKDSEDVDHM</sequence>
<dbReference type="Proteomes" id="UP000069940">
    <property type="component" value="Unassembled WGS sequence"/>
</dbReference>